<dbReference type="GO" id="GO:0005886">
    <property type="term" value="C:plasma membrane"/>
    <property type="evidence" value="ECO:0007669"/>
    <property type="project" value="UniProtKB-SubCell"/>
</dbReference>
<accession>A0A939EFT9</accession>
<name>A0A939EFT9_9HYPH</name>
<dbReference type="Pfam" id="PF01618">
    <property type="entry name" value="MotA_ExbB"/>
    <property type="match status" value="1"/>
</dbReference>
<feature type="domain" description="MotA/TolQ/ExbB proton channel" evidence="10">
    <location>
        <begin position="65"/>
        <end position="179"/>
    </location>
</feature>
<dbReference type="InterPro" id="IPR002898">
    <property type="entry name" value="MotA_ExbB_proton_chnl"/>
</dbReference>
<evidence type="ECO:0000256" key="2">
    <source>
        <dbReference type="ARBA" id="ARBA00022448"/>
    </source>
</evidence>
<evidence type="ECO:0000256" key="3">
    <source>
        <dbReference type="ARBA" id="ARBA00022475"/>
    </source>
</evidence>
<protein>
    <submittedName>
        <fullName evidence="11">MotA/TolQ/ExbB proton channel family protein</fullName>
    </submittedName>
</protein>
<dbReference type="Proteomes" id="UP000664096">
    <property type="component" value="Unassembled WGS sequence"/>
</dbReference>
<gene>
    <name evidence="11" type="ORF">JF539_16390</name>
</gene>
<dbReference type="AlphaFoldDB" id="A0A939EFT9"/>
<evidence type="ECO:0000256" key="9">
    <source>
        <dbReference type="SAM" id="Phobius"/>
    </source>
</evidence>
<evidence type="ECO:0000313" key="11">
    <source>
        <dbReference type="EMBL" id="MBN9671931.1"/>
    </source>
</evidence>
<keyword evidence="5 8" id="KW-0653">Protein transport</keyword>
<proteinExistence type="inferred from homology"/>
<evidence type="ECO:0000256" key="8">
    <source>
        <dbReference type="RuleBase" id="RU004057"/>
    </source>
</evidence>
<feature type="transmembrane region" description="Helical" evidence="9">
    <location>
        <begin position="144"/>
        <end position="168"/>
    </location>
</feature>
<evidence type="ECO:0000256" key="7">
    <source>
        <dbReference type="ARBA" id="ARBA00023136"/>
    </source>
</evidence>
<dbReference type="InterPro" id="IPR050790">
    <property type="entry name" value="ExbB/TolQ_transport"/>
</dbReference>
<evidence type="ECO:0000259" key="10">
    <source>
        <dbReference type="Pfam" id="PF01618"/>
    </source>
</evidence>
<dbReference type="PANTHER" id="PTHR30625:SF15">
    <property type="entry name" value="BIOPOLYMER TRANSPORT PROTEIN EXBB"/>
    <property type="match status" value="1"/>
</dbReference>
<comment type="subcellular location">
    <subcellularLocation>
        <location evidence="1">Cell membrane</location>
        <topology evidence="1">Multi-pass membrane protein</topology>
    </subcellularLocation>
    <subcellularLocation>
        <location evidence="8">Membrane</location>
        <topology evidence="8">Multi-pass membrane protein</topology>
    </subcellularLocation>
</comment>
<keyword evidence="3" id="KW-1003">Cell membrane</keyword>
<keyword evidence="7 9" id="KW-0472">Membrane</keyword>
<keyword evidence="2 8" id="KW-0813">Transport</keyword>
<comment type="similarity">
    <text evidence="8">Belongs to the exbB/tolQ family.</text>
</comment>
<comment type="caution">
    <text evidence="11">The sequence shown here is derived from an EMBL/GenBank/DDBJ whole genome shotgun (WGS) entry which is preliminary data.</text>
</comment>
<evidence type="ECO:0000256" key="1">
    <source>
        <dbReference type="ARBA" id="ARBA00004651"/>
    </source>
</evidence>
<keyword evidence="6 9" id="KW-1133">Transmembrane helix</keyword>
<evidence type="ECO:0000256" key="4">
    <source>
        <dbReference type="ARBA" id="ARBA00022692"/>
    </source>
</evidence>
<evidence type="ECO:0000256" key="5">
    <source>
        <dbReference type="ARBA" id="ARBA00022927"/>
    </source>
</evidence>
<dbReference type="PANTHER" id="PTHR30625">
    <property type="entry name" value="PROTEIN TOLQ"/>
    <property type="match status" value="1"/>
</dbReference>
<reference evidence="11" key="1">
    <citation type="submission" date="2020-12" db="EMBL/GenBank/DDBJ databases">
        <title>Oil enriched cultivation method for isolating marine PHA-producing bacteria.</title>
        <authorList>
            <person name="Zheng W."/>
            <person name="Yu S."/>
            <person name="Huang Y."/>
        </authorList>
    </citation>
    <scope>NUCLEOTIDE SEQUENCE</scope>
    <source>
        <strain evidence="11">SY-2-12</strain>
    </source>
</reference>
<keyword evidence="4 9" id="KW-0812">Transmembrane</keyword>
<organism evidence="11 12">
    <name type="scientific">Roseibium aggregatum</name>
    <dbReference type="NCBI Taxonomy" id="187304"/>
    <lineage>
        <taxon>Bacteria</taxon>
        <taxon>Pseudomonadati</taxon>
        <taxon>Pseudomonadota</taxon>
        <taxon>Alphaproteobacteria</taxon>
        <taxon>Hyphomicrobiales</taxon>
        <taxon>Stappiaceae</taxon>
        <taxon>Roseibium</taxon>
    </lineage>
</organism>
<dbReference type="EMBL" id="JAEKJZ010000003">
    <property type="protein sequence ID" value="MBN9671931.1"/>
    <property type="molecule type" value="Genomic_DNA"/>
</dbReference>
<dbReference type="GO" id="GO:0017038">
    <property type="term" value="P:protein import"/>
    <property type="evidence" value="ECO:0007669"/>
    <property type="project" value="TreeGrafter"/>
</dbReference>
<evidence type="ECO:0000256" key="6">
    <source>
        <dbReference type="ARBA" id="ARBA00022989"/>
    </source>
</evidence>
<sequence>MVSVIAGLSVIALALVLVKAGEFFYCGIGTPRKARSAVELWQSGRPGDARNCLAAPKGAAERAVAQTIGLLEARTPKQDIEERIGVMAAGDLHHFSKGVRALEAIAQVAPLIGLFGTVLGMIEAFQALQSAGSNVDPSALAGGIWVALMTTAAGLGVAMPVSLVVTWLEGRLEAERVAIETLTSSLLMQQFAVTGEEPRAYPEQSLAYAR</sequence>
<evidence type="ECO:0000313" key="12">
    <source>
        <dbReference type="Proteomes" id="UP000664096"/>
    </source>
</evidence>